<dbReference type="EMBL" id="EQ973954">
    <property type="protein sequence ID" value="EEF37245.1"/>
    <property type="molecule type" value="Genomic_DNA"/>
</dbReference>
<evidence type="ECO:0000256" key="2">
    <source>
        <dbReference type="ARBA" id="ARBA00022448"/>
    </source>
</evidence>
<evidence type="ECO:0000259" key="8">
    <source>
        <dbReference type="SMART" id="SM00382"/>
    </source>
</evidence>
<dbReference type="Gene3D" id="3.40.50.300">
    <property type="entry name" value="P-loop containing nucleotide triphosphate hydrolases"/>
    <property type="match status" value="1"/>
</dbReference>
<dbReference type="PANTHER" id="PTHR48041:SF100">
    <property type="entry name" value="ABC TRANSPORTER-LIKE"/>
    <property type="match status" value="1"/>
</dbReference>
<dbReference type="eggNOG" id="KOG0061">
    <property type="taxonomic scope" value="Eukaryota"/>
</dbReference>
<evidence type="ECO:0000256" key="4">
    <source>
        <dbReference type="ARBA" id="ARBA00022741"/>
    </source>
</evidence>
<comment type="subcellular location">
    <subcellularLocation>
        <location evidence="1">Membrane</location>
        <topology evidence="1">Multi-pass membrane protein</topology>
    </subcellularLocation>
</comment>
<dbReference type="InterPro" id="IPR017871">
    <property type="entry name" value="ABC_transporter-like_CS"/>
</dbReference>
<protein>
    <submittedName>
        <fullName evidence="9">ATP-binding cassette transporter, putative</fullName>
    </submittedName>
</protein>
<reference evidence="10" key="1">
    <citation type="journal article" date="2010" name="Nat. Biotechnol.">
        <title>Draft genome sequence of the oilseed species Ricinus communis.</title>
        <authorList>
            <person name="Chan A.P."/>
            <person name="Crabtree J."/>
            <person name="Zhao Q."/>
            <person name="Lorenzi H."/>
            <person name="Orvis J."/>
            <person name="Puiu D."/>
            <person name="Melake-Berhan A."/>
            <person name="Jones K.M."/>
            <person name="Redman J."/>
            <person name="Chen G."/>
            <person name="Cahoon E.B."/>
            <person name="Gedil M."/>
            <person name="Stanke M."/>
            <person name="Haas B.J."/>
            <person name="Wortman J.R."/>
            <person name="Fraser-Liggett C.M."/>
            <person name="Ravel J."/>
            <person name="Rabinowicz P.D."/>
        </authorList>
    </citation>
    <scope>NUCLEOTIDE SEQUENCE [LARGE SCALE GENOMIC DNA]</scope>
    <source>
        <strain evidence="10">cv. Hale</strain>
    </source>
</reference>
<keyword evidence="6" id="KW-1133">Transmembrane helix</keyword>
<gene>
    <name evidence="9" type="ORF">RCOM_0553470</name>
</gene>
<keyword evidence="10" id="KW-1185">Reference proteome</keyword>
<proteinExistence type="predicted"/>
<evidence type="ECO:0000256" key="3">
    <source>
        <dbReference type="ARBA" id="ARBA00022692"/>
    </source>
</evidence>
<evidence type="ECO:0000313" key="9">
    <source>
        <dbReference type="EMBL" id="EEF37245.1"/>
    </source>
</evidence>
<dbReference type="InterPro" id="IPR027417">
    <property type="entry name" value="P-loop_NTPase"/>
</dbReference>
<dbReference type="GO" id="GO:0016887">
    <property type="term" value="F:ATP hydrolysis activity"/>
    <property type="evidence" value="ECO:0007669"/>
    <property type="project" value="InterPro"/>
</dbReference>
<dbReference type="Pfam" id="PF00005">
    <property type="entry name" value="ABC_tran"/>
    <property type="match status" value="1"/>
</dbReference>
<sequence length="238" mass="26241">MAIAGPSGAGRTTLLKILAGIVPPSGVSEHVLANEQRINARWFQRSPEETLLYAACLRMRGGFQTDVSRAKELLKELGLERVANVRIGSELKGGISGGDKRKIFIGVVVHDQVVLLIDEPTSGVDSSSALHVVLLLKTMAVKQGKTTVLTIHQADYRILELHINVLEFAIEVTEALVMDTEDSETEQSYEQILRNTNLSNVKEPKILYPNGLKEVLVLVPRFFTIISRTSQLFTARIL</sequence>
<evidence type="ECO:0000256" key="7">
    <source>
        <dbReference type="ARBA" id="ARBA00023136"/>
    </source>
</evidence>
<evidence type="ECO:0000256" key="6">
    <source>
        <dbReference type="ARBA" id="ARBA00022989"/>
    </source>
</evidence>
<dbReference type="GO" id="GO:0016020">
    <property type="term" value="C:membrane"/>
    <property type="evidence" value="ECO:0007669"/>
    <property type="project" value="UniProtKB-SubCell"/>
</dbReference>
<dbReference type="PANTHER" id="PTHR48041">
    <property type="entry name" value="ABC TRANSPORTER G FAMILY MEMBER 28"/>
    <property type="match status" value="1"/>
</dbReference>
<organism evidence="9 10">
    <name type="scientific">Ricinus communis</name>
    <name type="common">Castor bean</name>
    <dbReference type="NCBI Taxonomy" id="3988"/>
    <lineage>
        <taxon>Eukaryota</taxon>
        <taxon>Viridiplantae</taxon>
        <taxon>Streptophyta</taxon>
        <taxon>Embryophyta</taxon>
        <taxon>Tracheophyta</taxon>
        <taxon>Spermatophyta</taxon>
        <taxon>Magnoliopsida</taxon>
        <taxon>eudicotyledons</taxon>
        <taxon>Gunneridae</taxon>
        <taxon>Pentapetalae</taxon>
        <taxon>rosids</taxon>
        <taxon>fabids</taxon>
        <taxon>Malpighiales</taxon>
        <taxon>Euphorbiaceae</taxon>
        <taxon>Acalyphoideae</taxon>
        <taxon>Acalypheae</taxon>
        <taxon>Ricinus</taxon>
    </lineage>
</organism>
<keyword evidence="5 9" id="KW-0067">ATP-binding</keyword>
<dbReference type="GO" id="GO:0005524">
    <property type="term" value="F:ATP binding"/>
    <property type="evidence" value="ECO:0007669"/>
    <property type="project" value="UniProtKB-KW"/>
</dbReference>
<dbReference type="AlphaFoldDB" id="B9SGJ9"/>
<keyword evidence="3" id="KW-0812">Transmembrane</keyword>
<dbReference type="PROSITE" id="PS00211">
    <property type="entry name" value="ABC_TRANSPORTER_1"/>
    <property type="match status" value="1"/>
</dbReference>
<keyword evidence="7" id="KW-0472">Membrane</keyword>
<dbReference type="Proteomes" id="UP000008311">
    <property type="component" value="Unassembled WGS sequence"/>
</dbReference>
<evidence type="ECO:0000256" key="5">
    <source>
        <dbReference type="ARBA" id="ARBA00022840"/>
    </source>
</evidence>
<evidence type="ECO:0000256" key="1">
    <source>
        <dbReference type="ARBA" id="ARBA00004141"/>
    </source>
</evidence>
<keyword evidence="2" id="KW-0813">Transport</keyword>
<dbReference type="SMART" id="SM00382">
    <property type="entry name" value="AAA"/>
    <property type="match status" value="1"/>
</dbReference>
<dbReference type="InterPro" id="IPR050352">
    <property type="entry name" value="ABCG_transporters"/>
</dbReference>
<dbReference type="SUPFAM" id="SSF52540">
    <property type="entry name" value="P-loop containing nucleoside triphosphate hydrolases"/>
    <property type="match status" value="1"/>
</dbReference>
<dbReference type="InterPro" id="IPR003593">
    <property type="entry name" value="AAA+_ATPase"/>
</dbReference>
<name>B9SGJ9_RICCO</name>
<evidence type="ECO:0000313" key="10">
    <source>
        <dbReference type="Proteomes" id="UP000008311"/>
    </source>
</evidence>
<dbReference type="InterPro" id="IPR003439">
    <property type="entry name" value="ABC_transporter-like_ATP-bd"/>
</dbReference>
<keyword evidence="4" id="KW-0547">Nucleotide-binding</keyword>
<feature type="domain" description="AAA+ ATPase" evidence="8">
    <location>
        <begin position="1"/>
        <end position="176"/>
    </location>
</feature>
<dbReference type="InParanoid" id="B9SGJ9"/>
<accession>B9SGJ9</accession>